<dbReference type="OrthoDB" id="9812349at2"/>
<dbReference type="InterPro" id="IPR008523">
    <property type="entry name" value="DUF805"/>
</dbReference>
<dbReference type="PANTHER" id="PTHR34980">
    <property type="entry name" value="INNER MEMBRANE PROTEIN-RELATED-RELATED"/>
    <property type="match status" value="1"/>
</dbReference>
<proteinExistence type="predicted"/>
<dbReference type="RefSeq" id="WP_068904204.1">
    <property type="nucleotide sequence ID" value="NZ_JBHUIF010000033.1"/>
</dbReference>
<dbReference type="Proteomes" id="UP000094936">
    <property type="component" value="Unassembled WGS sequence"/>
</dbReference>
<comment type="caution">
    <text evidence="3">The sequence shown here is derived from an EMBL/GenBank/DDBJ whole genome shotgun (WGS) entry which is preliminary data.</text>
</comment>
<organism evidence="3 4">
    <name type="scientific">Veronia pacifica</name>
    <dbReference type="NCBI Taxonomy" id="1080227"/>
    <lineage>
        <taxon>Bacteria</taxon>
        <taxon>Pseudomonadati</taxon>
        <taxon>Pseudomonadota</taxon>
        <taxon>Gammaproteobacteria</taxon>
        <taxon>Vibrionales</taxon>
        <taxon>Vibrionaceae</taxon>
        <taxon>Veronia</taxon>
    </lineage>
</organism>
<dbReference type="Pfam" id="PF05656">
    <property type="entry name" value="DUF805"/>
    <property type="match status" value="1"/>
</dbReference>
<feature type="transmembrane region" description="Helical" evidence="2">
    <location>
        <begin position="78"/>
        <end position="99"/>
    </location>
</feature>
<dbReference type="EMBL" id="LYBM01000033">
    <property type="protein sequence ID" value="ODA31572.1"/>
    <property type="molecule type" value="Genomic_DNA"/>
</dbReference>
<protein>
    <recommendedName>
        <fullName evidence="5">DUF805 domain-containing protein</fullName>
    </recommendedName>
</protein>
<feature type="compositionally biased region" description="Basic and acidic residues" evidence="1">
    <location>
        <begin position="122"/>
        <end position="134"/>
    </location>
</feature>
<evidence type="ECO:0000313" key="3">
    <source>
        <dbReference type="EMBL" id="ODA31572.1"/>
    </source>
</evidence>
<evidence type="ECO:0000256" key="2">
    <source>
        <dbReference type="SAM" id="Phobius"/>
    </source>
</evidence>
<evidence type="ECO:0000256" key="1">
    <source>
        <dbReference type="SAM" id="MobiDB-lite"/>
    </source>
</evidence>
<dbReference type="GO" id="GO:0005886">
    <property type="term" value="C:plasma membrane"/>
    <property type="evidence" value="ECO:0007669"/>
    <property type="project" value="TreeGrafter"/>
</dbReference>
<keyword evidence="2" id="KW-0472">Membrane</keyword>
<evidence type="ECO:0008006" key="5">
    <source>
        <dbReference type="Google" id="ProtNLM"/>
    </source>
</evidence>
<gene>
    <name evidence="3" type="ORF">A8L45_16315</name>
</gene>
<feature type="transmembrane region" description="Helical" evidence="2">
    <location>
        <begin position="20"/>
        <end position="39"/>
    </location>
</feature>
<feature type="transmembrane region" description="Helical" evidence="2">
    <location>
        <begin position="45"/>
        <end position="66"/>
    </location>
</feature>
<name>A0A1C3EE91_9GAMM</name>
<evidence type="ECO:0000313" key="4">
    <source>
        <dbReference type="Proteomes" id="UP000094936"/>
    </source>
</evidence>
<reference evidence="3 4" key="1">
    <citation type="submission" date="2016-05" db="EMBL/GenBank/DDBJ databases">
        <title>Genomic Taxonomy of the Vibrionaceae.</title>
        <authorList>
            <person name="Gomez-Gil B."/>
            <person name="Enciso-Ibarra J."/>
        </authorList>
    </citation>
    <scope>NUCLEOTIDE SEQUENCE [LARGE SCALE GENOMIC DNA]</scope>
    <source>
        <strain evidence="3 4">CAIM 1920</strain>
    </source>
</reference>
<keyword evidence="4" id="KW-1185">Reference proteome</keyword>
<accession>A0A1C3EE91</accession>
<keyword evidence="2" id="KW-0812">Transmembrane</keyword>
<dbReference type="AlphaFoldDB" id="A0A1C3EE91"/>
<keyword evidence="2" id="KW-1133">Transmembrane helix</keyword>
<sequence length="134" mass="15153">MNPTWAFFSFNGRMRRRDYWLWNLVLAMILIPVLPTVLQNGNGDMISVLARLVFLVGVWASAAMNVKRLRDRNKSPWWILLTFMPVVGILFQLVELGILDGTPGPNRYGPDPKGRGGQPPREGGDRKDEAIFEG</sequence>
<feature type="region of interest" description="Disordered" evidence="1">
    <location>
        <begin position="101"/>
        <end position="134"/>
    </location>
</feature>